<accession>A0A7X1HYX5</accession>
<evidence type="ECO:0008006" key="4">
    <source>
        <dbReference type="Google" id="ProtNLM"/>
    </source>
</evidence>
<dbReference type="Proteomes" id="UP000517694">
    <property type="component" value="Unassembled WGS sequence"/>
</dbReference>
<proteinExistence type="predicted"/>
<organism evidence="2 3">
    <name type="scientific">Streptomyces mexicanus</name>
    <dbReference type="NCBI Taxonomy" id="178566"/>
    <lineage>
        <taxon>Bacteria</taxon>
        <taxon>Bacillati</taxon>
        <taxon>Actinomycetota</taxon>
        <taxon>Actinomycetes</taxon>
        <taxon>Kitasatosporales</taxon>
        <taxon>Streptomycetaceae</taxon>
        <taxon>Streptomyces</taxon>
    </lineage>
</organism>
<dbReference type="AlphaFoldDB" id="A0A7X1HYX5"/>
<gene>
    <name evidence="2" type="ORF">H1R13_05405</name>
</gene>
<comment type="caution">
    <text evidence="2">The sequence shown here is derived from an EMBL/GenBank/DDBJ whole genome shotgun (WGS) entry which is preliminary data.</text>
</comment>
<keyword evidence="3" id="KW-1185">Reference proteome</keyword>
<evidence type="ECO:0000256" key="1">
    <source>
        <dbReference type="SAM" id="MobiDB-lite"/>
    </source>
</evidence>
<dbReference type="EMBL" id="JACMHY010000002">
    <property type="protein sequence ID" value="MBC2864453.1"/>
    <property type="molecule type" value="Genomic_DNA"/>
</dbReference>
<protein>
    <recommendedName>
        <fullName evidence="4">Histidine kinase/HSP90-like ATPase domain-containing protein</fullName>
    </recommendedName>
</protein>
<evidence type="ECO:0000313" key="3">
    <source>
        <dbReference type="Proteomes" id="UP000517694"/>
    </source>
</evidence>
<dbReference type="RefSeq" id="WP_159672196.1">
    <property type="nucleotide sequence ID" value="NZ_JACMHY010000002.1"/>
</dbReference>
<feature type="region of interest" description="Disordered" evidence="1">
    <location>
        <begin position="1"/>
        <end position="22"/>
    </location>
</feature>
<dbReference type="Gene3D" id="3.30.565.10">
    <property type="entry name" value="Histidine kinase-like ATPase, C-terminal domain"/>
    <property type="match status" value="1"/>
</dbReference>
<dbReference type="OrthoDB" id="4241453at2"/>
<sequence length="165" mass="18422">MNPPPQRSDRAANDAAPIEGREERPWYSFETPLLASNAAGPNARLRVRPRLTEARWSGNIDVAARIAHQLTDNAVRHGRPFHNGCVVLRLTVLNSDQLLIEVDDALPEFPGFEEVTGSDHQTGRGLWWVRHYRGRLTWQPKTDTDGTVVGKTVRAQLPVGWGETA</sequence>
<dbReference type="InterPro" id="IPR036890">
    <property type="entry name" value="HATPase_C_sf"/>
</dbReference>
<dbReference type="SUPFAM" id="SSF55874">
    <property type="entry name" value="ATPase domain of HSP90 chaperone/DNA topoisomerase II/histidine kinase"/>
    <property type="match status" value="1"/>
</dbReference>
<evidence type="ECO:0000313" key="2">
    <source>
        <dbReference type="EMBL" id="MBC2864453.1"/>
    </source>
</evidence>
<dbReference type="InterPro" id="IPR050267">
    <property type="entry name" value="Anti-sigma-factor_SerPK"/>
</dbReference>
<dbReference type="PANTHER" id="PTHR35526:SF3">
    <property type="entry name" value="ANTI-SIGMA-F FACTOR RSBW"/>
    <property type="match status" value="1"/>
</dbReference>
<dbReference type="PANTHER" id="PTHR35526">
    <property type="entry name" value="ANTI-SIGMA-F FACTOR RSBW-RELATED"/>
    <property type="match status" value="1"/>
</dbReference>
<reference evidence="2 3" key="1">
    <citation type="submission" date="2020-08" db="EMBL/GenBank/DDBJ databases">
        <title>Whole-Genome Sequence of French Clinical Streptomyces mexicanus Strain Q0842.</title>
        <authorList>
            <person name="Boxberger M."/>
            <person name="La Scola B."/>
        </authorList>
    </citation>
    <scope>NUCLEOTIDE SEQUENCE [LARGE SCALE GENOMIC DNA]</scope>
    <source>
        <strain evidence="2 3">Marseille-Q0842</strain>
    </source>
</reference>
<name>A0A7X1HYX5_9ACTN</name>